<evidence type="ECO:0000313" key="2">
    <source>
        <dbReference type="EMBL" id="ETR69463.1"/>
    </source>
</evidence>
<dbReference type="InterPro" id="IPR013517">
    <property type="entry name" value="FG-GAP"/>
</dbReference>
<dbReference type="AlphaFoldDB" id="A0A1V1P3T3"/>
<reference evidence="3" key="1">
    <citation type="submission" date="2012-11" db="EMBL/GenBank/DDBJ databases">
        <authorList>
            <person name="Lucero-Rivera Y.E."/>
            <person name="Tovar-Ramirez D."/>
        </authorList>
    </citation>
    <scope>NUCLEOTIDE SEQUENCE [LARGE SCALE GENOMIC DNA]</scope>
    <source>
        <strain evidence="3">Araruama</strain>
    </source>
</reference>
<accession>A0A1V1P3T3</accession>
<proteinExistence type="predicted"/>
<dbReference type="SUPFAM" id="SSF50965">
    <property type="entry name" value="Galactose oxidase, central domain"/>
    <property type="match status" value="1"/>
</dbReference>
<dbReference type="Proteomes" id="UP000189670">
    <property type="component" value="Unassembled WGS sequence"/>
</dbReference>
<keyword evidence="1" id="KW-0732">Signal</keyword>
<dbReference type="Pfam" id="PF14312">
    <property type="entry name" value="FG-GAP_2"/>
    <property type="match status" value="3"/>
</dbReference>
<sequence length="213" mass="22586">MEQVELLAPDGAERDYFGDSVSISGDYAIVGVPGDLNYYGKSHAYIFKKDGNEWTEQAKLFASDGNGNDGFGNSVSISGDYAIVGANRGGGVGSAYIFKLDGNSWIEQTKISPSDSAVGSSVSISGNYAIFGTLYDDNVDNLGAAYIYTLPAPILIPGDANSNGIVDLKDLQTCQQVLAGMAAEPFYLEAVDFNGNGRLDIGEQITVLRMISY</sequence>
<dbReference type="SUPFAM" id="SSF63446">
    <property type="entry name" value="Type I dockerin domain"/>
    <property type="match status" value="1"/>
</dbReference>
<comment type="caution">
    <text evidence="2">The sequence shown here is derived from an EMBL/GenBank/DDBJ whole genome shotgun (WGS) entry which is preliminary data.</text>
</comment>
<dbReference type="GO" id="GO:0000272">
    <property type="term" value="P:polysaccharide catabolic process"/>
    <property type="evidence" value="ECO:0007669"/>
    <property type="project" value="InterPro"/>
</dbReference>
<dbReference type="PROSITE" id="PS00018">
    <property type="entry name" value="EF_HAND_1"/>
    <property type="match status" value="1"/>
</dbReference>
<organism evidence="2 3">
    <name type="scientific">Candidatus Magnetoglobus multicellularis str. Araruama</name>
    <dbReference type="NCBI Taxonomy" id="890399"/>
    <lineage>
        <taxon>Bacteria</taxon>
        <taxon>Pseudomonadati</taxon>
        <taxon>Thermodesulfobacteriota</taxon>
        <taxon>Desulfobacteria</taxon>
        <taxon>Desulfobacterales</taxon>
        <taxon>Desulfobacteraceae</taxon>
        <taxon>Candidatus Magnetoglobus</taxon>
    </lineage>
</organism>
<dbReference type="InterPro" id="IPR036439">
    <property type="entry name" value="Dockerin_dom_sf"/>
</dbReference>
<evidence type="ECO:0008006" key="4">
    <source>
        <dbReference type="Google" id="ProtNLM"/>
    </source>
</evidence>
<dbReference type="Gene3D" id="2.130.10.130">
    <property type="entry name" value="Integrin alpha, N-terminal"/>
    <property type="match status" value="1"/>
</dbReference>
<dbReference type="PANTHER" id="PTHR36220:SF1">
    <property type="entry name" value="GAMMA TUBULIN COMPLEX COMPONENT C-TERMINAL DOMAIN-CONTAINING PROTEIN"/>
    <property type="match status" value="1"/>
</dbReference>
<name>A0A1V1P3T3_9BACT</name>
<evidence type="ECO:0000256" key="1">
    <source>
        <dbReference type="ARBA" id="ARBA00022729"/>
    </source>
</evidence>
<protein>
    <recommendedName>
        <fullName evidence="4">Dockerin domain-containing protein</fullName>
    </recommendedName>
</protein>
<evidence type="ECO:0000313" key="3">
    <source>
        <dbReference type="Proteomes" id="UP000189670"/>
    </source>
</evidence>
<dbReference type="InterPro" id="IPR018247">
    <property type="entry name" value="EF_Hand_1_Ca_BS"/>
</dbReference>
<dbReference type="EMBL" id="ATBP01000635">
    <property type="protein sequence ID" value="ETR69463.1"/>
    <property type="molecule type" value="Genomic_DNA"/>
</dbReference>
<dbReference type="PANTHER" id="PTHR36220">
    <property type="entry name" value="UNNAMED PRODUCT"/>
    <property type="match status" value="1"/>
</dbReference>
<gene>
    <name evidence="2" type="ORF">OMM_03912</name>
</gene>
<dbReference type="InterPro" id="IPR028994">
    <property type="entry name" value="Integrin_alpha_N"/>
</dbReference>
<dbReference type="InterPro" id="IPR011043">
    <property type="entry name" value="Gal_Oxase/kelch_b-propeller"/>
</dbReference>